<sequence length="212" mass="23863">MSYDQAGKERKLPLQEQEELRLETYKNSHIYKQKPDLKEGVSSHPKSALVQFSLKAHRRSKPRTSWPKRSALAQKELSRPDMFLPSRAQLQSPCHSNKAYEFYHIHFTLLTLSLHSSVVHGASIRCLVDRGGACLESGKLEILRLLSVIFYSSSNTNPLVSEFNPTLSKAKSSLTLSEAESNPTLFEVESSPTLSESESSVSVRDRVRVFSV</sequence>
<dbReference type="Proteomes" id="UP000257109">
    <property type="component" value="Unassembled WGS sequence"/>
</dbReference>
<evidence type="ECO:0000313" key="1">
    <source>
        <dbReference type="EMBL" id="RDY06216.1"/>
    </source>
</evidence>
<comment type="caution">
    <text evidence="1">The sequence shown here is derived from an EMBL/GenBank/DDBJ whole genome shotgun (WGS) entry which is preliminary data.</text>
</comment>
<dbReference type="AlphaFoldDB" id="A0A371HTV6"/>
<feature type="non-terminal residue" evidence="1">
    <location>
        <position position="1"/>
    </location>
</feature>
<organism evidence="1 2">
    <name type="scientific">Mucuna pruriens</name>
    <name type="common">Velvet bean</name>
    <name type="synonym">Dolichos pruriens</name>
    <dbReference type="NCBI Taxonomy" id="157652"/>
    <lineage>
        <taxon>Eukaryota</taxon>
        <taxon>Viridiplantae</taxon>
        <taxon>Streptophyta</taxon>
        <taxon>Embryophyta</taxon>
        <taxon>Tracheophyta</taxon>
        <taxon>Spermatophyta</taxon>
        <taxon>Magnoliopsida</taxon>
        <taxon>eudicotyledons</taxon>
        <taxon>Gunneridae</taxon>
        <taxon>Pentapetalae</taxon>
        <taxon>rosids</taxon>
        <taxon>fabids</taxon>
        <taxon>Fabales</taxon>
        <taxon>Fabaceae</taxon>
        <taxon>Papilionoideae</taxon>
        <taxon>50 kb inversion clade</taxon>
        <taxon>NPAAA clade</taxon>
        <taxon>indigoferoid/millettioid clade</taxon>
        <taxon>Phaseoleae</taxon>
        <taxon>Mucuna</taxon>
    </lineage>
</organism>
<accession>A0A371HTV6</accession>
<reference evidence="1" key="1">
    <citation type="submission" date="2018-05" db="EMBL/GenBank/DDBJ databases">
        <title>Draft genome of Mucuna pruriens seed.</title>
        <authorList>
            <person name="Nnadi N.E."/>
            <person name="Vos R."/>
            <person name="Hasami M.H."/>
            <person name="Devisetty U.K."/>
            <person name="Aguiy J.C."/>
        </authorList>
    </citation>
    <scope>NUCLEOTIDE SEQUENCE [LARGE SCALE GENOMIC DNA]</scope>
    <source>
        <strain evidence="1">JCA_2017</strain>
    </source>
</reference>
<gene>
    <name evidence="1" type="ORF">CR513_09839</name>
</gene>
<dbReference type="EMBL" id="QJKJ01001726">
    <property type="protein sequence ID" value="RDY06216.1"/>
    <property type="molecule type" value="Genomic_DNA"/>
</dbReference>
<name>A0A371HTV6_MUCPR</name>
<keyword evidence="2" id="KW-1185">Reference proteome</keyword>
<protein>
    <submittedName>
        <fullName evidence="1">Uncharacterized protein</fullName>
    </submittedName>
</protein>
<evidence type="ECO:0000313" key="2">
    <source>
        <dbReference type="Proteomes" id="UP000257109"/>
    </source>
</evidence>
<proteinExistence type="predicted"/>